<dbReference type="OrthoDB" id="19606at2759"/>
<organism evidence="6 7">
    <name type="scientific">Dermatophagoides pteronyssinus</name>
    <name type="common">European house dust mite</name>
    <dbReference type="NCBI Taxonomy" id="6956"/>
    <lineage>
        <taxon>Eukaryota</taxon>
        <taxon>Metazoa</taxon>
        <taxon>Ecdysozoa</taxon>
        <taxon>Arthropoda</taxon>
        <taxon>Chelicerata</taxon>
        <taxon>Arachnida</taxon>
        <taxon>Acari</taxon>
        <taxon>Acariformes</taxon>
        <taxon>Sarcoptiformes</taxon>
        <taxon>Astigmata</taxon>
        <taxon>Psoroptidia</taxon>
        <taxon>Analgoidea</taxon>
        <taxon>Pyroglyphidae</taxon>
        <taxon>Dermatophagoidinae</taxon>
        <taxon>Dermatophagoides</taxon>
    </lineage>
</organism>
<feature type="disulfide bond" evidence="3">
    <location>
        <begin position="235"/>
        <end position="253"/>
    </location>
</feature>
<feature type="compositionally biased region" description="Low complexity" evidence="4">
    <location>
        <begin position="309"/>
        <end position="320"/>
    </location>
</feature>
<dbReference type="InParanoid" id="A0A6P6XQB8"/>
<name>A0A6P6XQB8_DERPT</name>
<dbReference type="KEGG" id="dpte:113788825"/>
<feature type="region of interest" description="Disordered" evidence="4">
    <location>
        <begin position="307"/>
        <end position="334"/>
    </location>
</feature>
<feature type="disulfide bond" evidence="3">
    <location>
        <begin position="247"/>
        <end position="262"/>
    </location>
</feature>
<evidence type="ECO:0000256" key="4">
    <source>
        <dbReference type="SAM" id="MobiDB-lite"/>
    </source>
</evidence>
<feature type="region of interest" description="Disordered" evidence="4">
    <location>
        <begin position="53"/>
        <end position="89"/>
    </location>
</feature>
<feature type="compositionally biased region" description="Low complexity" evidence="4">
    <location>
        <begin position="79"/>
        <end position="88"/>
    </location>
</feature>
<feature type="compositionally biased region" description="Polar residues" evidence="4">
    <location>
        <begin position="440"/>
        <end position="462"/>
    </location>
</feature>
<dbReference type="Pfam" id="PF01187">
    <property type="entry name" value="MIF"/>
    <property type="match status" value="1"/>
</dbReference>
<feature type="region of interest" description="Disordered" evidence="4">
    <location>
        <begin position="439"/>
        <end position="481"/>
    </location>
</feature>
<dbReference type="SMART" id="SM00192">
    <property type="entry name" value="LDLa"/>
    <property type="match status" value="1"/>
</dbReference>
<evidence type="ECO:0000313" key="6">
    <source>
        <dbReference type="Proteomes" id="UP000515146"/>
    </source>
</evidence>
<dbReference type="Gene3D" id="3.30.429.10">
    <property type="entry name" value="Macrophage Migration Inhibitory Factor"/>
    <property type="match status" value="1"/>
</dbReference>
<evidence type="ECO:0000256" key="5">
    <source>
        <dbReference type="SAM" id="SignalP"/>
    </source>
</evidence>
<sequence>MMNNHSLQMILLSILLIITFNSSCHQSSNVNAYQTFELIDYCQRFDSNVKFSNNNEKHFDDDNDDDISSGMVIEPPPSSSNVESKSSSTVNDLNNSLKIDSNYASKTVIVDTGYDTSAVRLIVNPENVFRARLRCSILVIPKKPNGLIVTLRKLHVRPGTDWLRISINNSSFTRTFSHIRINSERDSVAYVAHHGVLIEFATRTYLPKEEKVEIELILTSFREADLCDIDEEFDCGSFRCISNHYVCDGYNNCGDSRDETNCPMDNITTYLIVSTTLLLAYRNHHHKQYPYLRIRTNSTPVAPETFTNQQSRIRSQSIQSEADLPDSATNNSSNSAFRRFKLSGDSMPVLVPTAPNAFQPTANNYGSLGQTFFPPSYVSYQPYTITLTTGTNRIGLRPLRQLRRQNSLLNDDIIPEHHTFPLPPQPNYPILHPQLFQPPATITSASNHPIKPSSQSTTTATNNHHDDPPPPPYSPPGLLSSTLRNKKADSIAVHISSDQLISIGDKTITNNENGLEPIALVYLRSIGSMDFMDNRKTVKTLTDYIHNNLQIEPSRIRIILQNYQTDMVSVDGKLICDRLQ</sequence>
<dbReference type="CDD" id="cd00112">
    <property type="entry name" value="LDLa"/>
    <property type="match status" value="1"/>
</dbReference>
<keyword evidence="6" id="KW-1185">Reference proteome</keyword>
<evidence type="ECO:0000256" key="2">
    <source>
        <dbReference type="ARBA" id="ARBA00023157"/>
    </source>
</evidence>
<dbReference type="InterPro" id="IPR014347">
    <property type="entry name" value="Tautomerase/MIF_sf"/>
</dbReference>
<reference evidence="7" key="1">
    <citation type="submission" date="2025-08" db="UniProtKB">
        <authorList>
            <consortium name="RefSeq"/>
        </authorList>
    </citation>
    <scope>IDENTIFICATION</scope>
    <source>
        <strain evidence="7">Airmid</strain>
    </source>
</reference>
<dbReference type="PROSITE" id="PS50068">
    <property type="entry name" value="LDLRA_2"/>
    <property type="match status" value="1"/>
</dbReference>
<evidence type="ECO:0000313" key="7">
    <source>
        <dbReference type="RefSeq" id="XP_027194084.1"/>
    </source>
</evidence>
<dbReference type="Pfam" id="PF00057">
    <property type="entry name" value="Ldl_recept_a"/>
    <property type="match status" value="1"/>
</dbReference>
<dbReference type="InterPro" id="IPR002172">
    <property type="entry name" value="LDrepeatLR_classA_rpt"/>
</dbReference>
<dbReference type="AlphaFoldDB" id="A0A6P6XQB8"/>
<proteinExistence type="inferred from homology"/>
<dbReference type="OMA" id="KACEDEF"/>
<dbReference type="SUPFAM" id="SSF55331">
    <property type="entry name" value="Tautomerase/MIF"/>
    <property type="match status" value="1"/>
</dbReference>
<gene>
    <name evidence="7" type="primary">LOC113788825</name>
</gene>
<dbReference type="InterPro" id="IPR036055">
    <property type="entry name" value="LDL_receptor-like_sf"/>
</dbReference>
<keyword evidence="2 3" id="KW-1015">Disulfide bond</keyword>
<dbReference type="Proteomes" id="UP000515146">
    <property type="component" value="Unplaced"/>
</dbReference>
<dbReference type="SUPFAM" id="SSF57424">
    <property type="entry name" value="LDL receptor-like module"/>
    <property type="match status" value="1"/>
</dbReference>
<dbReference type="PANTHER" id="PTHR24652:SF67">
    <property type="entry name" value="LOW-DENSITY LIPOPROTEIN RECEPTOR CLASS A DOMAIN-CONTAINING PROTEIN 2"/>
    <property type="match status" value="1"/>
</dbReference>
<feature type="chain" id="PRO_5028372983" evidence="5">
    <location>
        <begin position="24"/>
        <end position="580"/>
    </location>
</feature>
<comment type="similarity">
    <text evidence="1">Belongs to the MIF family.</text>
</comment>
<dbReference type="RefSeq" id="XP_027194084.1">
    <property type="nucleotide sequence ID" value="XM_027338283.1"/>
</dbReference>
<accession>A0A6P6XQB8</accession>
<comment type="caution">
    <text evidence="3">Lacks conserved residue(s) required for the propagation of feature annotation.</text>
</comment>
<dbReference type="InterPro" id="IPR042333">
    <property type="entry name" value="LRAD2/Mig-13-like"/>
</dbReference>
<keyword evidence="5" id="KW-0732">Signal</keyword>
<evidence type="ECO:0000256" key="3">
    <source>
        <dbReference type="PROSITE-ProRule" id="PRU00124"/>
    </source>
</evidence>
<evidence type="ECO:0000256" key="1">
    <source>
        <dbReference type="ARBA" id="ARBA00005851"/>
    </source>
</evidence>
<dbReference type="InterPro" id="IPR001398">
    <property type="entry name" value="Macrophage_inhib_fac"/>
</dbReference>
<feature type="signal peptide" evidence="5">
    <location>
        <begin position="1"/>
        <end position="23"/>
    </location>
</feature>
<dbReference type="Gene3D" id="2.40.128.620">
    <property type="match status" value="1"/>
</dbReference>
<dbReference type="PANTHER" id="PTHR24652">
    <property type="entry name" value="LOW-DENSITY LIPOPROTEIN RECEPTOR CLASS A DOMAIN-CONTAINING PROTEIN 2"/>
    <property type="match status" value="1"/>
</dbReference>
<protein>
    <submittedName>
        <fullName evidence="7">Uncharacterized protein LOC113788825</fullName>
    </submittedName>
</protein>